<evidence type="ECO:0000256" key="1">
    <source>
        <dbReference type="SAM" id="Coils"/>
    </source>
</evidence>
<keyword evidence="1" id="KW-0175">Coiled coil</keyword>
<evidence type="ECO:0008006" key="5">
    <source>
        <dbReference type="Google" id="ProtNLM"/>
    </source>
</evidence>
<name>A0AAY4AG45_9TELE</name>
<evidence type="ECO:0000313" key="3">
    <source>
        <dbReference type="Ensembl" id="ENSDCDP00010006266.1"/>
    </source>
</evidence>
<accession>A0AAY4AG45</accession>
<dbReference type="Proteomes" id="UP000694580">
    <property type="component" value="Chromosome 5"/>
</dbReference>
<dbReference type="Ensembl" id="ENSDCDT00010006479.1">
    <property type="protein sequence ID" value="ENSDCDP00010006266.1"/>
    <property type="gene ID" value="ENSDCDG00010002711.1"/>
</dbReference>
<evidence type="ECO:0000313" key="4">
    <source>
        <dbReference type="Proteomes" id="UP000694580"/>
    </source>
</evidence>
<dbReference type="GeneTree" id="ENSGT01060000248708"/>
<dbReference type="AlphaFoldDB" id="A0AAY4AG45"/>
<reference evidence="3" key="2">
    <citation type="submission" date="2025-08" db="UniProtKB">
        <authorList>
            <consortium name="Ensembl"/>
        </authorList>
    </citation>
    <scope>IDENTIFICATION</scope>
</reference>
<sequence length="150" mass="16570">MDSMVKKSLAVPIKKLTSCVSEGKDQDSWSLQRGKRARGGKGRSAAPRPGQQTDPSVIRAYQADLEKERKLREAMNAQKNAERAAMRTHFRRKYQLSKVSVVCWNGPPPSDEGYSLLKAFQGLSFNMGVLSGTKQTKTPTPAPDGECKIM</sequence>
<reference evidence="3 4" key="1">
    <citation type="submission" date="2020-06" db="EMBL/GenBank/DDBJ databases">
        <authorList>
            <consortium name="Wellcome Sanger Institute Data Sharing"/>
        </authorList>
    </citation>
    <scope>NUCLEOTIDE SEQUENCE [LARGE SCALE GENOMIC DNA]</scope>
</reference>
<proteinExistence type="predicted"/>
<keyword evidence="4" id="KW-1185">Reference proteome</keyword>
<feature type="coiled-coil region" evidence="1">
    <location>
        <begin position="58"/>
        <end position="87"/>
    </location>
</feature>
<dbReference type="CDD" id="cd22809">
    <property type="entry name" value="Complexin_NTD_CPLX_III_IV"/>
    <property type="match status" value="1"/>
</dbReference>
<protein>
    <recommendedName>
        <fullName evidence="5">Complexin-3-like</fullName>
    </recommendedName>
</protein>
<evidence type="ECO:0000256" key="2">
    <source>
        <dbReference type="SAM" id="MobiDB-lite"/>
    </source>
</evidence>
<feature type="region of interest" description="Disordered" evidence="2">
    <location>
        <begin position="20"/>
        <end position="56"/>
    </location>
</feature>
<organism evidence="3 4">
    <name type="scientific">Denticeps clupeoides</name>
    <name type="common">denticle herring</name>
    <dbReference type="NCBI Taxonomy" id="299321"/>
    <lineage>
        <taxon>Eukaryota</taxon>
        <taxon>Metazoa</taxon>
        <taxon>Chordata</taxon>
        <taxon>Craniata</taxon>
        <taxon>Vertebrata</taxon>
        <taxon>Euteleostomi</taxon>
        <taxon>Actinopterygii</taxon>
        <taxon>Neopterygii</taxon>
        <taxon>Teleostei</taxon>
        <taxon>Clupei</taxon>
        <taxon>Clupeiformes</taxon>
        <taxon>Denticipitoidei</taxon>
        <taxon>Denticipitidae</taxon>
        <taxon>Denticeps</taxon>
    </lineage>
</organism>
<gene>
    <name evidence="3" type="primary">si:ch211-81a5.8</name>
</gene>
<reference evidence="3" key="3">
    <citation type="submission" date="2025-09" db="UniProtKB">
        <authorList>
            <consortium name="Ensembl"/>
        </authorList>
    </citation>
    <scope>IDENTIFICATION</scope>
</reference>